<proteinExistence type="predicted"/>
<evidence type="ECO:0000256" key="1">
    <source>
        <dbReference type="SAM" id="Phobius"/>
    </source>
</evidence>
<keyword evidence="3" id="KW-1185">Reference proteome</keyword>
<keyword evidence="1" id="KW-0472">Membrane</keyword>
<dbReference type="AlphaFoldDB" id="A0A4Y2JIX9"/>
<dbReference type="Proteomes" id="UP000499080">
    <property type="component" value="Unassembled WGS sequence"/>
</dbReference>
<sequence>MPVKSNWCVWMDVRELVGGGSVAVFVIFLTLAKLNPVASRQGTLSHFIASAHLPKRKKRETSAFEGWRAPKMGGQYESRTFCKWSEREFPHYNGMAILIYFAFYA</sequence>
<name>A0A4Y2JIX9_ARAVE</name>
<keyword evidence="1" id="KW-1133">Transmembrane helix</keyword>
<accession>A0A4Y2JIX9</accession>
<reference evidence="2 3" key="1">
    <citation type="journal article" date="2019" name="Sci. Rep.">
        <title>Orb-weaving spider Araneus ventricosus genome elucidates the spidroin gene catalogue.</title>
        <authorList>
            <person name="Kono N."/>
            <person name="Nakamura H."/>
            <person name="Ohtoshi R."/>
            <person name="Moran D.A.P."/>
            <person name="Shinohara A."/>
            <person name="Yoshida Y."/>
            <person name="Fujiwara M."/>
            <person name="Mori M."/>
            <person name="Tomita M."/>
            <person name="Arakawa K."/>
        </authorList>
    </citation>
    <scope>NUCLEOTIDE SEQUENCE [LARGE SCALE GENOMIC DNA]</scope>
</reference>
<keyword evidence="1" id="KW-0812">Transmembrane</keyword>
<protein>
    <submittedName>
        <fullName evidence="2">Uncharacterized protein</fullName>
    </submittedName>
</protein>
<dbReference type="EMBL" id="BGPR01003608">
    <property type="protein sequence ID" value="GBM90301.1"/>
    <property type="molecule type" value="Genomic_DNA"/>
</dbReference>
<organism evidence="2 3">
    <name type="scientific">Araneus ventricosus</name>
    <name type="common">Orbweaver spider</name>
    <name type="synonym">Epeira ventricosa</name>
    <dbReference type="NCBI Taxonomy" id="182803"/>
    <lineage>
        <taxon>Eukaryota</taxon>
        <taxon>Metazoa</taxon>
        <taxon>Ecdysozoa</taxon>
        <taxon>Arthropoda</taxon>
        <taxon>Chelicerata</taxon>
        <taxon>Arachnida</taxon>
        <taxon>Araneae</taxon>
        <taxon>Araneomorphae</taxon>
        <taxon>Entelegynae</taxon>
        <taxon>Araneoidea</taxon>
        <taxon>Araneidae</taxon>
        <taxon>Araneus</taxon>
    </lineage>
</organism>
<gene>
    <name evidence="2" type="ORF">AVEN_31523_1</name>
</gene>
<comment type="caution">
    <text evidence="2">The sequence shown here is derived from an EMBL/GenBank/DDBJ whole genome shotgun (WGS) entry which is preliminary data.</text>
</comment>
<feature type="transmembrane region" description="Helical" evidence="1">
    <location>
        <begin position="16"/>
        <end position="34"/>
    </location>
</feature>
<evidence type="ECO:0000313" key="3">
    <source>
        <dbReference type="Proteomes" id="UP000499080"/>
    </source>
</evidence>
<evidence type="ECO:0000313" key="2">
    <source>
        <dbReference type="EMBL" id="GBM90301.1"/>
    </source>
</evidence>